<name>A0A225ATN3_TALAT</name>
<feature type="domain" description="HPP transmembrane region" evidence="2">
    <location>
        <begin position="48"/>
        <end position="208"/>
    </location>
</feature>
<dbReference type="AlphaFoldDB" id="A0A225ATN3"/>
<evidence type="ECO:0000259" key="2">
    <source>
        <dbReference type="Pfam" id="PF04982"/>
    </source>
</evidence>
<feature type="transmembrane region" description="Helical" evidence="1">
    <location>
        <begin position="137"/>
        <end position="159"/>
    </location>
</feature>
<dbReference type="STRING" id="1441469.A0A225ATN3"/>
<protein>
    <recommendedName>
        <fullName evidence="2">HPP transmembrane region domain-containing protein</fullName>
    </recommendedName>
</protein>
<dbReference type="InterPro" id="IPR058581">
    <property type="entry name" value="TM_HPP"/>
</dbReference>
<organism evidence="3 4">
    <name type="scientific">Talaromyces atroroseus</name>
    <dbReference type="NCBI Taxonomy" id="1441469"/>
    <lineage>
        <taxon>Eukaryota</taxon>
        <taxon>Fungi</taxon>
        <taxon>Dikarya</taxon>
        <taxon>Ascomycota</taxon>
        <taxon>Pezizomycotina</taxon>
        <taxon>Eurotiomycetes</taxon>
        <taxon>Eurotiomycetidae</taxon>
        <taxon>Eurotiales</taxon>
        <taxon>Trichocomaceae</taxon>
        <taxon>Talaromyces</taxon>
        <taxon>Talaromyces sect. Trachyspermi</taxon>
    </lineage>
</organism>
<reference evidence="3 4" key="1">
    <citation type="submission" date="2015-06" db="EMBL/GenBank/DDBJ databases">
        <title>Talaromyces atroroseus IBT 11181 draft genome.</title>
        <authorList>
            <person name="Rasmussen K.B."/>
            <person name="Rasmussen S."/>
            <person name="Petersen B."/>
            <person name="Sicheritz-Ponten T."/>
            <person name="Mortensen U.H."/>
            <person name="Thrane U."/>
        </authorList>
    </citation>
    <scope>NUCLEOTIDE SEQUENCE [LARGE SCALE GENOMIC DNA]</scope>
    <source>
        <strain evidence="3 4">IBT 11181</strain>
    </source>
</reference>
<dbReference type="InterPro" id="IPR007065">
    <property type="entry name" value="HPP"/>
</dbReference>
<dbReference type="Proteomes" id="UP000214365">
    <property type="component" value="Unassembled WGS sequence"/>
</dbReference>
<dbReference type="Pfam" id="PF04982">
    <property type="entry name" value="TM_HPP"/>
    <property type="match status" value="1"/>
</dbReference>
<feature type="transmembrane region" description="Helical" evidence="1">
    <location>
        <begin position="47"/>
        <end position="70"/>
    </location>
</feature>
<feature type="transmembrane region" description="Helical" evidence="1">
    <location>
        <begin position="179"/>
        <end position="201"/>
    </location>
</feature>
<dbReference type="GeneID" id="31006830"/>
<dbReference type="OrthoDB" id="2016548at2759"/>
<accession>A0A225ATN3</accession>
<gene>
    <name evidence="3" type="ORF">UA08_07074</name>
</gene>
<proteinExistence type="predicted"/>
<dbReference type="EMBL" id="LFMY01000011">
    <property type="protein sequence ID" value="OKL57775.1"/>
    <property type="molecule type" value="Genomic_DNA"/>
</dbReference>
<comment type="caution">
    <text evidence="3">The sequence shown here is derived from an EMBL/GenBank/DDBJ whole genome shotgun (WGS) entry which is preliminary data.</text>
</comment>
<feature type="transmembrane region" description="Helical" evidence="1">
    <location>
        <begin position="111"/>
        <end position="130"/>
    </location>
</feature>
<feature type="transmembrane region" description="Helical" evidence="1">
    <location>
        <begin position="82"/>
        <end position="99"/>
    </location>
</feature>
<dbReference type="RefSeq" id="XP_020117896.1">
    <property type="nucleotide sequence ID" value="XM_020261974.1"/>
</dbReference>
<keyword evidence="1" id="KW-0472">Membrane</keyword>
<keyword evidence="1" id="KW-0812">Transmembrane</keyword>
<evidence type="ECO:0000256" key="1">
    <source>
        <dbReference type="SAM" id="Phobius"/>
    </source>
</evidence>
<dbReference type="PANTHER" id="PTHR33741">
    <property type="entry name" value="TRANSMEMBRANE PROTEIN DDB_G0269096-RELATED"/>
    <property type="match status" value="1"/>
</dbReference>
<keyword evidence="1" id="KW-1133">Transmembrane helix</keyword>
<dbReference type="PANTHER" id="PTHR33741:SF5">
    <property type="entry name" value="TRANSMEMBRANE PROTEIN DDB_G0269096-RELATED"/>
    <property type="match status" value="1"/>
</dbReference>
<evidence type="ECO:0000313" key="4">
    <source>
        <dbReference type="Proteomes" id="UP000214365"/>
    </source>
</evidence>
<sequence>MGLANPAAWNFDIDKWLNPFVPRPPWKRLPYAISYFFGYRKQPLKPIGNLITTAWAFVGIFLAIIVIELVTKQVTVFQQHQAPIIIASFGAGSVLHFYAIESPLAQPRNAVFGQLIASVIGVGICKLFALSPHFESIRWLGGALACAIATALMAITKTTHPPAGATALLAVVSDDSLPLGWLLVPMMLLGVVLMLIVALVINNIQRKFPQYWWTPEDLSHGKRGKITEKTFGNGVGADLEKNLTMADASQHEGTIITN</sequence>
<evidence type="ECO:0000313" key="3">
    <source>
        <dbReference type="EMBL" id="OKL57775.1"/>
    </source>
</evidence>
<keyword evidence="4" id="KW-1185">Reference proteome</keyword>